<name>A0A1S8TX44_9CLOT</name>
<dbReference type="AlphaFoldDB" id="A0A1S8TX44"/>
<organism evidence="1 2">
    <name type="scientific">Clostridium puniceum</name>
    <dbReference type="NCBI Taxonomy" id="29367"/>
    <lineage>
        <taxon>Bacteria</taxon>
        <taxon>Bacillati</taxon>
        <taxon>Bacillota</taxon>
        <taxon>Clostridia</taxon>
        <taxon>Eubacteriales</taxon>
        <taxon>Clostridiaceae</taxon>
        <taxon>Clostridium</taxon>
    </lineage>
</organism>
<evidence type="ECO:0008006" key="3">
    <source>
        <dbReference type="Google" id="ProtNLM"/>
    </source>
</evidence>
<reference evidence="1 2" key="1">
    <citation type="submission" date="2016-05" db="EMBL/GenBank/DDBJ databases">
        <title>Microbial solvent formation.</title>
        <authorList>
            <person name="Poehlein A."/>
            <person name="Montoya Solano J.D."/>
            <person name="Flitsch S."/>
            <person name="Krabben P."/>
            <person name="Duerre P."/>
            <person name="Daniel R."/>
        </authorList>
    </citation>
    <scope>NUCLEOTIDE SEQUENCE [LARGE SCALE GENOMIC DNA]</scope>
    <source>
        <strain evidence="1 2">DSM 2619</strain>
    </source>
</reference>
<keyword evidence="2" id="KW-1185">Reference proteome</keyword>
<proteinExistence type="predicted"/>
<dbReference type="OrthoDB" id="2740092at2"/>
<protein>
    <recommendedName>
        <fullName evidence="3">Phage protein</fullName>
    </recommendedName>
</protein>
<accession>A0A1S8TX44</accession>
<comment type="caution">
    <text evidence="1">The sequence shown here is derived from an EMBL/GenBank/DDBJ whole genome shotgun (WGS) entry which is preliminary data.</text>
</comment>
<sequence>MAIKKTEESEEVKFTKEQILKSKKYGEQRDLINALLKDGNLYALNDVDEMVEKFMKEGV</sequence>
<dbReference type="Proteomes" id="UP000190890">
    <property type="component" value="Unassembled WGS sequence"/>
</dbReference>
<gene>
    <name evidence="1" type="ORF">CLPUN_02970</name>
</gene>
<dbReference type="RefSeq" id="WP_077845611.1">
    <property type="nucleotide sequence ID" value="NZ_LZZM01000019.1"/>
</dbReference>
<dbReference type="STRING" id="29367.CLPUN_02970"/>
<evidence type="ECO:0000313" key="1">
    <source>
        <dbReference type="EMBL" id="OOM82328.1"/>
    </source>
</evidence>
<dbReference type="EMBL" id="LZZM01000019">
    <property type="protein sequence ID" value="OOM82328.1"/>
    <property type="molecule type" value="Genomic_DNA"/>
</dbReference>
<evidence type="ECO:0000313" key="2">
    <source>
        <dbReference type="Proteomes" id="UP000190890"/>
    </source>
</evidence>